<dbReference type="InterPro" id="IPR006664">
    <property type="entry name" value="OMP_bac"/>
</dbReference>
<dbReference type="InterPro" id="IPR006665">
    <property type="entry name" value="OmpA-like"/>
</dbReference>
<dbReference type="EMBL" id="BMEC01000006">
    <property type="protein sequence ID" value="GGC34929.1"/>
    <property type="molecule type" value="Genomic_DNA"/>
</dbReference>
<dbReference type="InterPro" id="IPR050330">
    <property type="entry name" value="Bact_OuterMem_StrucFunc"/>
</dbReference>
<sequence>MYQSTPFFTNPGSIGLVQDVRLMLNYRNQSIAAGESFVTSSLSGYYPIYIGNHRLVVAGDFLNDQVSDFVNTNGGLLGVAYSIRLTASSELSFGVQGGYFQRNTAGNFTTDDQFVNGGFDPNAVSGDVLINQSKSYPTLSTGLYYRLTDNQGREKASLGGAIFNATQPNISLTDSKNDNLPISFKATAGYKVYQGLKLSVMPTTRWISQTGNNFFNIGSRFGYELNNTEKAGKKIELGLWYNSNDLGVFSMSYEQANLSIGASYDMALANDLGNTQNGIFELAISLRIKKKGKEYMSEQVVPDNSIPKEDTYQEEEEVILEEAPVVIEEEQKVIATPIIEEEELDIEALNSEFSHRDYLIRFEHDSDSDVISDNQEKVINEVTKVLQENPDLNVLIVGHASSPGSTSINQKISEERAENIANILISNGISSSRITIVGRGESEPIEDNSTEYGASENRRVQLIFRVGN</sequence>
<comment type="caution">
    <text evidence="6">The sequence shown here is derived from an EMBL/GenBank/DDBJ whole genome shotgun (WGS) entry which is preliminary data.</text>
</comment>
<evidence type="ECO:0000259" key="5">
    <source>
        <dbReference type="PROSITE" id="PS51123"/>
    </source>
</evidence>
<dbReference type="Gene3D" id="3.30.1330.60">
    <property type="entry name" value="OmpA-like domain"/>
    <property type="match status" value="1"/>
</dbReference>
<accession>A0ABQ1M5W5</accession>
<keyword evidence="7" id="KW-1185">Reference proteome</keyword>
<comment type="subcellular location">
    <subcellularLocation>
        <location evidence="1">Cell outer membrane</location>
    </subcellularLocation>
</comment>
<dbReference type="Pfam" id="PF00691">
    <property type="entry name" value="OmpA"/>
    <property type="match status" value="1"/>
</dbReference>
<dbReference type="InterPro" id="IPR036737">
    <property type="entry name" value="OmpA-like_sf"/>
</dbReference>
<dbReference type="PANTHER" id="PTHR30329">
    <property type="entry name" value="STATOR ELEMENT OF FLAGELLAR MOTOR COMPLEX"/>
    <property type="match status" value="1"/>
</dbReference>
<reference evidence="7" key="1">
    <citation type="journal article" date="2019" name="Int. J. Syst. Evol. Microbiol.">
        <title>The Global Catalogue of Microorganisms (GCM) 10K type strain sequencing project: providing services to taxonomists for standard genome sequencing and annotation.</title>
        <authorList>
            <consortium name="The Broad Institute Genomics Platform"/>
            <consortium name="The Broad Institute Genome Sequencing Center for Infectious Disease"/>
            <person name="Wu L."/>
            <person name="Ma J."/>
        </authorList>
    </citation>
    <scope>NUCLEOTIDE SEQUENCE [LARGE SCALE GENOMIC DNA]</scope>
    <source>
        <strain evidence="7">CGMCC 1.10832</strain>
    </source>
</reference>
<proteinExistence type="predicted"/>
<dbReference type="PANTHER" id="PTHR30329:SF21">
    <property type="entry name" value="LIPOPROTEIN YIAD-RELATED"/>
    <property type="match status" value="1"/>
</dbReference>
<dbReference type="NCBIfam" id="TIGR03519">
    <property type="entry name" value="T9SS_PorP_fam"/>
    <property type="match status" value="1"/>
</dbReference>
<evidence type="ECO:0000313" key="7">
    <source>
        <dbReference type="Proteomes" id="UP000636010"/>
    </source>
</evidence>
<organism evidence="6 7">
    <name type="scientific">Marivirga lumbricoides</name>
    <dbReference type="NCBI Taxonomy" id="1046115"/>
    <lineage>
        <taxon>Bacteria</taxon>
        <taxon>Pseudomonadati</taxon>
        <taxon>Bacteroidota</taxon>
        <taxon>Cytophagia</taxon>
        <taxon>Cytophagales</taxon>
        <taxon>Marivirgaceae</taxon>
        <taxon>Marivirga</taxon>
    </lineage>
</organism>
<keyword evidence="3" id="KW-0998">Cell outer membrane</keyword>
<evidence type="ECO:0000256" key="2">
    <source>
        <dbReference type="ARBA" id="ARBA00023136"/>
    </source>
</evidence>
<evidence type="ECO:0000256" key="4">
    <source>
        <dbReference type="PROSITE-ProRule" id="PRU00473"/>
    </source>
</evidence>
<name>A0ABQ1M5W5_9BACT</name>
<dbReference type="InterPro" id="IPR019861">
    <property type="entry name" value="PorP/SprF_Bacteroidetes"/>
</dbReference>
<dbReference type="PRINTS" id="PR01021">
    <property type="entry name" value="OMPADOMAIN"/>
</dbReference>
<dbReference type="Pfam" id="PF11751">
    <property type="entry name" value="PorP_SprF"/>
    <property type="match status" value="1"/>
</dbReference>
<dbReference type="PROSITE" id="PS51123">
    <property type="entry name" value="OMPA_2"/>
    <property type="match status" value="1"/>
</dbReference>
<feature type="domain" description="OmpA-like" evidence="5">
    <location>
        <begin position="351"/>
        <end position="468"/>
    </location>
</feature>
<protein>
    <recommendedName>
        <fullName evidence="5">OmpA-like domain-containing protein</fullName>
    </recommendedName>
</protein>
<dbReference type="CDD" id="cd07185">
    <property type="entry name" value="OmpA_C-like"/>
    <property type="match status" value="1"/>
</dbReference>
<dbReference type="Proteomes" id="UP000636010">
    <property type="component" value="Unassembled WGS sequence"/>
</dbReference>
<dbReference type="SUPFAM" id="SSF103088">
    <property type="entry name" value="OmpA-like"/>
    <property type="match status" value="1"/>
</dbReference>
<evidence type="ECO:0000313" key="6">
    <source>
        <dbReference type="EMBL" id="GGC34929.1"/>
    </source>
</evidence>
<keyword evidence="2 4" id="KW-0472">Membrane</keyword>
<evidence type="ECO:0000256" key="1">
    <source>
        <dbReference type="ARBA" id="ARBA00004442"/>
    </source>
</evidence>
<gene>
    <name evidence="6" type="ORF">GCM10011506_20360</name>
</gene>
<evidence type="ECO:0000256" key="3">
    <source>
        <dbReference type="ARBA" id="ARBA00023237"/>
    </source>
</evidence>